<dbReference type="SUPFAM" id="SSF50998">
    <property type="entry name" value="Quinoprotein alcohol dehydrogenase-like"/>
    <property type="match status" value="1"/>
</dbReference>
<dbReference type="PANTHER" id="PTHR34512:SF30">
    <property type="entry name" value="OUTER MEMBRANE PROTEIN ASSEMBLY FACTOR BAMB"/>
    <property type="match status" value="1"/>
</dbReference>
<evidence type="ECO:0000313" key="2">
    <source>
        <dbReference type="EMBL" id="GGE23344.1"/>
    </source>
</evidence>
<feature type="domain" description="Pyrrolo-quinoline quinone repeat" evidence="1">
    <location>
        <begin position="147"/>
        <end position="381"/>
    </location>
</feature>
<dbReference type="PANTHER" id="PTHR34512">
    <property type="entry name" value="CELL SURFACE PROTEIN"/>
    <property type="match status" value="1"/>
</dbReference>
<reference evidence="3" key="1">
    <citation type="journal article" date="2019" name="Int. J. Syst. Evol. Microbiol.">
        <title>The Global Catalogue of Microorganisms (GCM) 10K type strain sequencing project: providing services to taxonomists for standard genome sequencing and annotation.</title>
        <authorList>
            <consortium name="The Broad Institute Genomics Platform"/>
            <consortium name="The Broad Institute Genome Sequencing Center for Infectious Disease"/>
            <person name="Wu L."/>
            <person name="Ma J."/>
        </authorList>
    </citation>
    <scope>NUCLEOTIDE SEQUENCE [LARGE SCALE GENOMIC DNA]</scope>
    <source>
        <strain evidence="3">CGMCC 1.12664</strain>
    </source>
</reference>
<dbReference type="AlphaFoldDB" id="A0A917A3L1"/>
<organism evidence="2 3">
    <name type="scientific">Primorskyibacter flagellatus</name>
    <dbReference type="NCBI Taxonomy" id="1387277"/>
    <lineage>
        <taxon>Bacteria</taxon>
        <taxon>Pseudomonadati</taxon>
        <taxon>Pseudomonadota</taxon>
        <taxon>Alphaproteobacteria</taxon>
        <taxon>Rhodobacterales</taxon>
        <taxon>Roseobacteraceae</taxon>
        <taxon>Primorskyibacter</taxon>
    </lineage>
</organism>
<name>A0A917A3L1_9RHOB</name>
<evidence type="ECO:0000259" key="1">
    <source>
        <dbReference type="Pfam" id="PF13360"/>
    </source>
</evidence>
<dbReference type="SMART" id="SM00564">
    <property type="entry name" value="PQQ"/>
    <property type="match status" value="6"/>
</dbReference>
<dbReference type="EMBL" id="BMFJ01000001">
    <property type="protein sequence ID" value="GGE23344.1"/>
    <property type="molecule type" value="Genomic_DNA"/>
</dbReference>
<evidence type="ECO:0000313" key="3">
    <source>
        <dbReference type="Proteomes" id="UP000612855"/>
    </source>
</evidence>
<dbReference type="InterPro" id="IPR015943">
    <property type="entry name" value="WD40/YVTN_repeat-like_dom_sf"/>
</dbReference>
<sequence>MGAQGMTMQSVADRAGLCGLAGLTGRALALRLMLVAGIAMTAGCAERDDILPGKRESVDAILSDQPAESDVDPVNRSEPVAIPAAVSNASWTQRAGSPATRIENAALSASPQLIWSANIGAGDGRKGRITGDPVVAEGRVFTLDSAANVTAVSTGGGALWSRSLVPPTDNAGDATAGGLAYGGGRLFVSTGYGLLTALDPASGAILWEQDLDATGTGTPTVAGDLVYVISGDATAWAIDVANGRVRWQISGTPSRNSLIGGPAPAVYGDTVVFAHASGEVQAVDRTEGVGKWGAVVAGRRRGYAKSAVGDISGDPVMSGGRLYTGVQSGAMVALDAETGERLWQTREGPMSPVWAAGNAVFLVSDLNEVVRVDATSGERVWGHKLPLFVKDRPRRQRDVYAHYGPVMAGGRLVVASGDGVLRFFDPASGATVGQVAIPGGASSNPVVAGGTLYVVSQKGQLLAFR</sequence>
<proteinExistence type="predicted"/>
<dbReference type="InterPro" id="IPR018391">
    <property type="entry name" value="PQQ_b-propeller_rpt"/>
</dbReference>
<comment type="caution">
    <text evidence="2">The sequence shown here is derived from an EMBL/GenBank/DDBJ whole genome shotgun (WGS) entry which is preliminary data.</text>
</comment>
<accession>A0A917A3L1</accession>
<protein>
    <submittedName>
        <fullName evidence="2">Pyrrolo-quinoline quinone</fullName>
    </submittedName>
</protein>
<keyword evidence="3" id="KW-1185">Reference proteome</keyword>
<dbReference type="Gene3D" id="2.130.10.10">
    <property type="entry name" value="YVTN repeat-like/Quinoprotein amine dehydrogenase"/>
    <property type="match status" value="1"/>
</dbReference>
<dbReference type="Pfam" id="PF13360">
    <property type="entry name" value="PQQ_2"/>
    <property type="match status" value="2"/>
</dbReference>
<dbReference type="InterPro" id="IPR011047">
    <property type="entry name" value="Quinoprotein_ADH-like_sf"/>
</dbReference>
<feature type="domain" description="Pyrrolo-quinoline quinone repeat" evidence="1">
    <location>
        <begin position="405"/>
        <end position="464"/>
    </location>
</feature>
<dbReference type="InterPro" id="IPR002372">
    <property type="entry name" value="PQQ_rpt_dom"/>
</dbReference>
<gene>
    <name evidence="2" type="ORF">GCM10011360_09860</name>
</gene>
<dbReference type="Proteomes" id="UP000612855">
    <property type="component" value="Unassembled WGS sequence"/>
</dbReference>